<evidence type="ECO:0000256" key="1">
    <source>
        <dbReference type="SAM" id="MobiDB-lite"/>
    </source>
</evidence>
<dbReference type="Proteomes" id="UP001320715">
    <property type="component" value="Unassembled WGS sequence"/>
</dbReference>
<dbReference type="InterPro" id="IPR023399">
    <property type="entry name" value="Baseplate-like_2-layer_sand"/>
</dbReference>
<dbReference type="Gene3D" id="3.55.50.10">
    <property type="entry name" value="Baseplate protein-like domains"/>
    <property type="match status" value="1"/>
</dbReference>
<evidence type="ECO:0000259" key="2">
    <source>
        <dbReference type="Pfam" id="PF21929"/>
    </source>
</evidence>
<accession>A0ABT1CV75</accession>
<evidence type="ECO:0008006" key="6">
    <source>
        <dbReference type="Google" id="ProtNLM"/>
    </source>
</evidence>
<dbReference type="Pfam" id="PF22255">
    <property type="entry name" value="Gp44-like_2nd"/>
    <property type="match status" value="1"/>
</dbReference>
<feature type="domain" description="Baseplate hub protein gp44/GpP-like second" evidence="3">
    <location>
        <begin position="90"/>
        <end position="168"/>
    </location>
</feature>
<feature type="domain" description="Baseplate hub protein gp44/GpP-like C-terminal" evidence="2">
    <location>
        <begin position="244"/>
        <end position="323"/>
    </location>
</feature>
<evidence type="ECO:0000313" key="5">
    <source>
        <dbReference type="Proteomes" id="UP001320715"/>
    </source>
</evidence>
<protein>
    <recommendedName>
        <fullName evidence="6">Mu P family protein</fullName>
    </recommendedName>
</protein>
<dbReference type="Gene3D" id="2.30.300.10">
    <property type="entry name" value="Baseplate protein-like domain - beta roll fold"/>
    <property type="match status" value="1"/>
</dbReference>
<dbReference type="RefSeq" id="WP_252916820.1">
    <property type="nucleotide sequence ID" value="NZ_JAAAML010000003.1"/>
</dbReference>
<reference evidence="4 5" key="1">
    <citation type="submission" date="2020-01" db="EMBL/GenBank/DDBJ databases">
        <title>Genomes of bacteria type strains.</title>
        <authorList>
            <person name="Chen J."/>
            <person name="Zhu S."/>
            <person name="Yang J."/>
        </authorList>
    </citation>
    <scope>NUCLEOTIDE SEQUENCE [LARGE SCALE GENOMIC DNA]</scope>
    <source>
        <strain evidence="4 5">DSM 16655</strain>
    </source>
</reference>
<dbReference type="InterPro" id="IPR053982">
    <property type="entry name" value="Gp44/GpP-like_C"/>
</dbReference>
<gene>
    <name evidence="4" type="ORF">GTW23_18110</name>
</gene>
<name>A0ABT1CV75_9HYPH</name>
<dbReference type="Pfam" id="PF21929">
    <property type="entry name" value="GpP_4th"/>
    <property type="match status" value="1"/>
</dbReference>
<sequence>MTLERIVFSVNGAPLPHTSAALDQSAEETTRTAQFDIAWTGAGIPCAPDDEATITVSGALWGTGYVRDVRPGHDENSRTYSVSFVSRSCDATECSIDHPTGLKRDADLGDIAREFDVLGVGVEVKAKTIKKAVHKVRPGETLFETLETDARAQGVLIHDSPEGKLVLADKPEGRHAGALLRGVNIKRASGSLSGATSFSSVKVRGQASIGVSASALRAEAEARGTARRRRPLIVPFEGEATSERLKKRATWEAKRASGEGVTCQITVAGFRDQGGQLWKANWLVEVDDDWLGISQDMVIASLTLSQDGSGGTTAKLSLKDPRALGGDNPRGKSNSAWAAPGSTDADYREG</sequence>
<dbReference type="EMBL" id="JAAAML010000003">
    <property type="protein sequence ID" value="MCO6410103.1"/>
    <property type="molecule type" value="Genomic_DNA"/>
</dbReference>
<dbReference type="Gene3D" id="3.30.1920.10">
    <property type="entry name" value="Baseplate protein-like domains - 2 layer sandwich fold"/>
    <property type="match status" value="1"/>
</dbReference>
<evidence type="ECO:0000313" key="4">
    <source>
        <dbReference type="EMBL" id="MCO6410103.1"/>
    </source>
</evidence>
<proteinExistence type="predicted"/>
<feature type="region of interest" description="Disordered" evidence="1">
    <location>
        <begin position="307"/>
        <end position="350"/>
    </location>
</feature>
<comment type="caution">
    <text evidence="4">The sequence shown here is derived from an EMBL/GenBank/DDBJ whole genome shotgun (WGS) entry which is preliminary data.</text>
</comment>
<dbReference type="InterPro" id="IPR026276">
    <property type="entry name" value="Baseplate_GpP"/>
</dbReference>
<organism evidence="4 5">
    <name type="scientific">Hoeflea alexandrii</name>
    <dbReference type="NCBI Taxonomy" id="288436"/>
    <lineage>
        <taxon>Bacteria</taxon>
        <taxon>Pseudomonadati</taxon>
        <taxon>Pseudomonadota</taxon>
        <taxon>Alphaproteobacteria</taxon>
        <taxon>Hyphomicrobiales</taxon>
        <taxon>Rhizobiaceae</taxon>
        <taxon>Hoeflea</taxon>
    </lineage>
</organism>
<keyword evidence="5" id="KW-1185">Reference proteome</keyword>
<dbReference type="PIRSF" id="PIRSF004440">
    <property type="entry name" value="GpP"/>
    <property type="match status" value="1"/>
</dbReference>
<dbReference type="SUPFAM" id="SSF69279">
    <property type="entry name" value="Phage tail proteins"/>
    <property type="match status" value="2"/>
</dbReference>
<dbReference type="InterPro" id="IPR053981">
    <property type="entry name" value="Gp44/GpP-like_2nd"/>
</dbReference>
<evidence type="ECO:0000259" key="3">
    <source>
        <dbReference type="Pfam" id="PF22255"/>
    </source>
</evidence>